<comment type="caution">
    <text evidence="2">The sequence shown here is derived from an EMBL/GenBank/DDBJ whole genome shotgun (WGS) entry which is preliminary data.</text>
</comment>
<feature type="region of interest" description="Disordered" evidence="1">
    <location>
        <begin position="1"/>
        <end position="27"/>
    </location>
</feature>
<dbReference type="EMBL" id="BARV01005818">
    <property type="protein sequence ID" value="GAI03952.1"/>
    <property type="molecule type" value="Genomic_DNA"/>
</dbReference>
<evidence type="ECO:0000256" key="1">
    <source>
        <dbReference type="SAM" id="MobiDB-lite"/>
    </source>
</evidence>
<proteinExistence type="predicted"/>
<dbReference type="AlphaFoldDB" id="X1KAA7"/>
<feature type="non-terminal residue" evidence="2">
    <location>
        <position position="1"/>
    </location>
</feature>
<protein>
    <submittedName>
        <fullName evidence="2">Uncharacterized protein</fullName>
    </submittedName>
</protein>
<reference evidence="2" key="1">
    <citation type="journal article" date="2014" name="Front. Microbiol.">
        <title>High frequency of phylogenetically diverse reductive dehalogenase-homologous genes in deep subseafloor sedimentary metagenomes.</title>
        <authorList>
            <person name="Kawai M."/>
            <person name="Futagami T."/>
            <person name="Toyoda A."/>
            <person name="Takaki Y."/>
            <person name="Nishi S."/>
            <person name="Hori S."/>
            <person name="Arai W."/>
            <person name="Tsubouchi T."/>
            <person name="Morono Y."/>
            <person name="Uchiyama I."/>
            <person name="Ito T."/>
            <person name="Fujiyama A."/>
            <person name="Inagaki F."/>
            <person name="Takami H."/>
        </authorList>
    </citation>
    <scope>NUCLEOTIDE SEQUENCE</scope>
    <source>
        <strain evidence="2">Expedition CK06-06</strain>
    </source>
</reference>
<evidence type="ECO:0000313" key="2">
    <source>
        <dbReference type="EMBL" id="GAI03952.1"/>
    </source>
</evidence>
<sequence>TDKQYSGNLVRSPERDALRRTPGGGTGKGIELIKLGRAVSHAAATVYSSN</sequence>
<accession>X1KAA7</accession>
<organism evidence="2">
    <name type="scientific">marine sediment metagenome</name>
    <dbReference type="NCBI Taxonomy" id="412755"/>
    <lineage>
        <taxon>unclassified sequences</taxon>
        <taxon>metagenomes</taxon>
        <taxon>ecological metagenomes</taxon>
    </lineage>
</organism>
<gene>
    <name evidence="2" type="ORF">S06H3_11833</name>
</gene>
<name>X1KAA7_9ZZZZ</name>